<dbReference type="RefSeq" id="WP_073016186.1">
    <property type="nucleotide sequence ID" value="NZ_FQXU01000003.1"/>
</dbReference>
<sequence>MDAVAKSDWMLINDNKCLICCKEGPAVNSWVHCPRCEGVVCMSHCMKCRYLDDRTSLIFCRYRKKEYLNT</sequence>
<reference evidence="1 2" key="1">
    <citation type="submission" date="2016-11" db="EMBL/GenBank/DDBJ databases">
        <authorList>
            <person name="Jaros S."/>
            <person name="Januszkiewicz K."/>
            <person name="Wedrychowicz H."/>
        </authorList>
    </citation>
    <scope>NUCLEOTIDE SEQUENCE [LARGE SCALE GENOMIC DNA]</scope>
    <source>
        <strain evidence="1 2">DSM 6191</strain>
    </source>
</reference>
<gene>
    <name evidence="1" type="ORF">SAMN02745941_00394</name>
</gene>
<dbReference type="AlphaFoldDB" id="A0A1M5U389"/>
<dbReference type="Proteomes" id="UP000184241">
    <property type="component" value="Unassembled WGS sequence"/>
</dbReference>
<proteinExistence type="predicted"/>
<evidence type="ECO:0000313" key="1">
    <source>
        <dbReference type="EMBL" id="SHH57429.1"/>
    </source>
</evidence>
<evidence type="ECO:0000313" key="2">
    <source>
        <dbReference type="Proteomes" id="UP000184241"/>
    </source>
</evidence>
<name>A0A1M5U389_9CLOT</name>
<protein>
    <submittedName>
        <fullName evidence="1">Uncharacterized protein</fullName>
    </submittedName>
</protein>
<organism evidence="1 2">
    <name type="scientific">Clostridium intestinale DSM 6191</name>
    <dbReference type="NCBI Taxonomy" id="1121320"/>
    <lineage>
        <taxon>Bacteria</taxon>
        <taxon>Bacillati</taxon>
        <taxon>Bacillota</taxon>
        <taxon>Clostridia</taxon>
        <taxon>Eubacteriales</taxon>
        <taxon>Clostridiaceae</taxon>
        <taxon>Clostridium</taxon>
    </lineage>
</organism>
<dbReference type="EMBL" id="FQXU01000003">
    <property type="protein sequence ID" value="SHH57429.1"/>
    <property type="molecule type" value="Genomic_DNA"/>
</dbReference>
<accession>A0A1M5U389</accession>